<dbReference type="RefSeq" id="WP_054278973.1">
    <property type="nucleotide sequence ID" value="NZ_LHQM01000028.1"/>
</dbReference>
<proteinExistence type="predicted"/>
<dbReference type="PATRIC" id="fig|119224.3.peg.990"/>
<evidence type="ECO:0000313" key="3">
    <source>
        <dbReference type="Proteomes" id="UP000049578"/>
    </source>
</evidence>
<accession>A0A0P6S1Z8</accession>
<reference evidence="2 3" key="1">
    <citation type="submission" date="2015-08" db="EMBL/GenBank/DDBJ databases">
        <title>Genome sequence of Streptococcus phocae subsp. phocae ATCC 51973T isolated from liver specimen obtained from seal.</title>
        <authorList>
            <person name="Avendano-Herrera R."/>
        </authorList>
    </citation>
    <scope>NUCLEOTIDE SEQUENCE [LARGE SCALE GENOMIC DNA]</scope>
    <source>
        <strain evidence="2 3">ATCC 51973</strain>
    </source>
</reference>
<gene>
    <name evidence="2" type="ORF">AKK44_06275</name>
</gene>
<keyword evidence="3" id="KW-1185">Reference proteome</keyword>
<protein>
    <submittedName>
        <fullName evidence="2">Uncharacterized protein</fullName>
    </submittedName>
</protein>
<comment type="caution">
    <text evidence="2">The sequence shown here is derived from an EMBL/GenBank/DDBJ whole genome shotgun (WGS) entry which is preliminary data.</text>
</comment>
<feature type="chain" id="PRO_5039493190" evidence="1">
    <location>
        <begin position="33"/>
        <end position="165"/>
    </location>
</feature>
<name>A0A0P6S1Z8_9STRE</name>
<dbReference type="AlphaFoldDB" id="A0A0P6S1Z8"/>
<organism evidence="2 3">
    <name type="scientific">Streptococcus phocae</name>
    <dbReference type="NCBI Taxonomy" id="119224"/>
    <lineage>
        <taxon>Bacteria</taxon>
        <taxon>Bacillati</taxon>
        <taxon>Bacillota</taxon>
        <taxon>Bacilli</taxon>
        <taxon>Lactobacillales</taxon>
        <taxon>Streptococcaceae</taxon>
        <taxon>Streptococcus</taxon>
    </lineage>
</organism>
<keyword evidence="1" id="KW-0732">Signal</keyword>
<evidence type="ECO:0000256" key="1">
    <source>
        <dbReference type="SAM" id="SignalP"/>
    </source>
</evidence>
<dbReference type="EMBL" id="LHQM01000028">
    <property type="protein sequence ID" value="KPJ22101.1"/>
    <property type="molecule type" value="Genomic_DNA"/>
</dbReference>
<dbReference type="Proteomes" id="UP000049578">
    <property type="component" value="Unassembled WGS sequence"/>
</dbReference>
<sequence length="165" mass="18729">MKEWIKKMTCASVATLAVAGAVSLTGASVVSAEASETREENLIAQAKIYQLKEEIRDIVLSKLENSRTDVQNIRKQLSKHNGSLREFIVMLDDYYDSHAEAESSQAERVDYYKCLKLYLDISQGKTMDLAAFQNYLFTNRDLKDGPNRLTQVLKLLEKPTYIEKA</sequence>
<feature type="signal peptide" evidence="1">
    <location>
        <begin position="1"/>
        <end position="32"/>
    </location>
</feature>
<evidence type="ECO:0000313" key="2">
    <source>
        <dbReference type="EMBL" id="KPJ22101.1"/>
    </source>
</evidence>